<feature type="compositionally biased region" description="Low complexity" evidence="1">
    <location>
        <begin position="514"/>
        <end position="525"/>
    </location>
</feature>
<dbReference type="Proteomes" id="UP001302126">
    <property type="component" value="Unassembled WGS sequence"/>
</dbReference>
<feature type="region of interest" description="Disordered" evidence="1">
    <location>
        <begin position="481"/>
        <end position="561"/>
    </location>
</feature>
<dbReference type="AlphaFoldDB" id="A0AAN6WYC6"/>
<accession>A0AAN6WYC6</accession>
<reference evidence="2" key="1">
    <citation type="journal article" date="2023" name="Mol. Phylogenet. Evol.">
        <title>Genome-scale phylogeny and comparative genomics of the fungal order Sordariales.</title>
        <authorList>
            <person name="Hensen N."/>
            <person name="Bonometti L."/>
            <person name="Westerberg I."/>
            <person name="Brannstrom I.O."/>
            <person name="Guillou S."/>
            <person name="Cros-Aarteil S."/>
            <person name="Calhoun S."/>
            <person name="Haridas S."/>
            <person name="Kuo A."/>
            <person name="Mondo S."/>
            <person name="Pangilinan J."/>
            <person name="Riley R."/>
            <person name="LaButti K."/>
            <person name="Andreopoulos B."/>
            <person name="Lipzen A."/>
            <person name="Chen C."/>
            <person name="Yan M."/>
            <person name="Daum C."/>
            <person name="Ng V."/>
            <person name="Clum A."/>
            <person name="Steindorff A."/>
            <person name="Ohm R.A."/>
            <person name="Martin F."/>
            <person name="Silar P."/>
            <person name="Natvig D.O."/>
            <person name="Lalanne C."/>
            <person name="Gautier V."/>
            <person name="Ament-Velasquez S.L."/>
            <person name="Kruys A."/>
            <person name="Hutchinson M.I."/>
            <person name="Powell A.J."/>
            <person name="Barry K."/>
            <person name="Miller A.N."/>
            <person name="Grigoriev I.V."/>
            <person name="Debuchy R."/>
            <person name="Gladieux P."/>
            <person name="Hiltunen Thoren M."/>
            <person name="Johannesson H."/>
        </authorList>
    </citation>
    <scope>NUCLEOTIDE SEQUENCE</scope>
    <source>
        <strain evidence="2">PSN309</strain>
    </source>
</reference>
<feature type="compositionally biased region" description="Polar residues" evidence="1">
    <location>
        <begin position="357"/>
        <end position="369"/>
    </location>
</feature>
<reference evidence="2" key="2">
    <citation type="submission" date="2023-05" db="EMBL/GenBank/DDBJ databases">
        <authorList>
            <consortium name="Lawrence Berkeley National Laboratory"/>
            <person name="Steindorff A."/>
            <person name="Hensen N."/>
            <person name="Bonometti L."/>
            <person name="Westerberg I."/>
            <person name="Brannstrom I.O."/>
            <person name="Guillou S."/>
            <person name="Cros-Aarteil S."/>
            <person name="Calhoun S."/>
            <person name="Haridas S."/>
            <person name="Kuo A."/>
            <person name="Mondo S."/>
            <person name="Pangilinan J."/>
            <person name="Riley R."/>
            <person name="Labutti K."/>
            <person name="Andreopoulos B."/>
            <person name="Lipzen A."/>
            <person name="Chen C."/>
            <person name="Yanf M."/>
            <person name="Daum C."/>
            <person name="Ng V."/>
            <person name="Clum A."/>
            <person name="Ohm R."/>
            <person name="Martin F."/>
            <person name="Silar P."/>
            <person name="Natvig D."/>
            <person name="Lalanne C."/>
            <person name="Gautier V."/>
            <person name="Ament-Velasquez S.L."/>
            <person name="Kruys A."/>
            <person name="Hutchinson M.I."/>
            <person name="Powell A.J."/>
            <person name="Barry K."/>
            <person name="Miller A.N."/>
            <person name="Grigoriev I.V."/>
            <person name="Debuchy R."/>
            <person name="Gladieux P."/>
            <person name="Thoren M.H."/>
            <person name="Johannesson H."/>
        </authorList>
    </citation>
    <scope>NUCLEOTIDE SEQUENCE</scope>
    <source>
        <strain evidence="2">PSN309</strain>
    </source>
</reference>
<feature type="compositionally biased region" description="Polar residues" evidence="1">
    <location>
        <begin position="498"/>
        <end position="513"/>
    </location>
</feature>
<feature type="region of interest" description="Disordered" evidence="1">
    <location>
        <begin position="336"/>
        <end position="369"/>
    </location>
</feature>
<keyword evidence="3" id="KW-1185">Reference proteome</keyword>
<gene>
    <name evidence="2" type="ORF">QBC35DRAFT_449600</name>
</gene>
<name>A0AAN6WYC6_9PEZI</name>
<feature type="region of interest" description="Disordered" evidence="1">
    <location>
        <begin position="37"/>
        <end position="113"/>
    </location>
</feature>
<evidence type="ECO:0000313" key="3">
    <source>
        <dbReference type="Proteomes" id="UP001302126"/>
    </source>
</evidence>
<dbReference type="EMBL" id="MU864368">
    <property type="protein sequence ID" value="KAK4190211.1"/>
    <property type="molecule type" value="Genomic_DNA"/>
</dbReference>
<comment type="caution">
    <text evidence="2">The sequence shown here is derived from an EMBL/GenBank/DDBJ whole genome shotgun (WGS) entry which is preliminary data.</text>
</comment>
<evidence type="ECO:0000313" key="2">
    <source>
        <dbReference type="EMBL" id="KAK4190211.1"/>
    </source>
</evidence>
<evidence type="ECO:0000256" key="1">
    <source>
        <dbReference type="SAM" id="MobiDB-lite"/>
    </source>
</evidence>
<proteinExistence type="predicted"/>
<organism evidence="2 3">
    <name type="scientific">Podospora australis</name>
    <dbReference type="NCBI Taxonomy" id="1536484"/>
    <lineage>
        <taxon>Eukaryota</taxon>
        <taxon>Fungi</taxon>
        <taxon>Dikarya</taxon>
        <taxon>Ascomycota</taxon>
        <taxon>Pezizomycotina</taxon>
        <taxon>Sordariomycetes</taxon>
        <taxon>Sordariomycetidae</taxon>
        <taxon>Sordariales</taxon>
        <taxon>Podosporaceae</taxon>
        <taxon>Podospora</taxon>
    </lineage>
</organism>
<protein>
    <submittedName>
        <fullName evidence="2">Uncharacterized protein</fullName>
    </submittedName>
</protein>
<sequence>MSVRTEEVKVALDSGKGVVELLSIGATPTLQAEEVLKTEPLTDPGISASDQLDQDKVSKDQTPPPENLEVDESLGEPMNQSAEGHRPRTTMVLSQDSNLDEDTMSDLSSPVRPSTTLKDEIVVGTKAHPKLPSDILQSDGDDTVMEDDELEMYPGVVKRKRDDDEESTVEEDSTPALVADAERGQFLPLAQKGLNTPKSFVLGYWRDSQVKDDTDKHAVTGFLDSKDRLRTKVQLTSRTGKRINSDIYPLPSGPGGSWCTFDKIVFEDHLVGLNQLVVKAYVRLLTDDPKFMDNGKNPVNKADAVRVAKEWVDKHPGPETQANTIAYGAVIPDHAITQSKPVQKRRKIAESPEPAATAQTSSFTSGRATSTVIGHWKHSDAQNPADKHAVVGILGSNGTFRLKVSKETRSGKHYRGNFPSGAGGLWIQWDDCVLEPHLKHFSRNELKEYCQIRQQQIDAGETPDQRKNNELEARDVARKLARTKTASLADNNGGEGPSSMTRRSSTQTNNAQKGSKGTNGTSSTSRSDRQTSLRTRASLPAKLPAVEFQPANRPKPTIKAAGDPDAIRKVIEKHYEAANYGVGLLLTRQAKDDAKTETRELNRNPDAPRALIPGLSDMQKVWAQKEAERNRVAPHDVQADNLQPDNETKVYNGVAYERKQTGPFAGRHVSEPSLVKIDGEDYVEYRVLLKPSFF</sequence>